<evidence type="ECO:0000313" key="1">
    <source>
        <dbReference type="Proteomes" id="UP000887540"/>
    </source>
</evidence>
<keyword evidence="1" id="KW-1185">Reference proteome</keyword>
<evidence type="ECO:0000313" key="2">
    <source>
        <dbReference type="WBParaSite" id="ACRNAN_scaffold47.g16009.t1"/>
    </source>
</evidence>
<dbReference type="InterPro" id="IPR016186">
    <property type="entry name" value="C-type_lectin-like/link_sf"/>
</dbReference>
<dbReference type="Proteomes" id="UP000887540">
    <property type="component" value="Unplaced"/>
</dbReference>
<sequence>MGKINGQIIAENIDSTPFDFHKFANDESNGNIYRENYVIYYPRSLSTIYESYKGFWADELCMDSNAATGYICKKQAKDCK</sequence>
<dbReference type="Gene3D" id="3.10.100.10">
    <property type="entry name" value="Mannose-Binding Protein A, subunit A"/>
    <property type="match status" value="1"/>
</dbReference>
<accession>A0A914DXP9</accession>
<dbReference type="InterPro" id="IPR016187">
    <property type="entry name" value="CTDL_fold"/>
</dbReference>
<organism evidence="1 2">
    <name type="scientific">Acrobeloides nanus</name>
    <dbReference type="NCBI Taxonomy" id="290746"/>
    <lineage>
        <taxon>Eukaryota</taxon>
        <taxon>Metazoa</taxon>
        <taxon>Ecdysozoa</taxon>
        <taxon>Nematoda</taxon>
        <taxon>Chromadorea</taxon>
        <taxon>Rhabditida</taxon>
        <taxon>Tylenchina</taxon>
        <taxon>Cephalobomorpha</taxon>
        <taxon>Cephaloboidea</taxon>
        <taxon>Cephalobidae</taxon>
        <taxon>Acrobeloides</taxon>
    </lineage>
</organism>
<dbReference type="AlphaFoldDB" id="A0A914DXP9"/>
<proteinExistence type="predicted"/>
<dbReference type="SUPFAM" id="SSF56436">
    <property type="entry name" value="C-type lectin-like"/>
    <property type="match status" value="1"/>
</dbReference>
<reference evidence="2" key="1">
    <citation type="submission" date="2022-11" db="UniProtKB">
        <authorList>
            <consortium name="WormBaseParasite"/>
        </authorList>
    </citation>
    <scope>IDENTIFICATION</scope>
</reference>
<protein>
    <submittedName>
        <fullName evidence="2">Uncharacterized protein</fullName>
    </submittedName>
</protein>
<dbReference type="WBParaSite" id="ACRNAN_scaffold47.g16009.t1">
    <property type="protein sequence ID" value="ACRNAN_scaffold47.g16009.t1"/>
    <property type="gene ID" value="ACRNAN_scaffold47.g16009"/>
</dbReference>
<name>A0A914DXP9_9BILA</name>